<feature type="domain" description="Terminase large subunit GpA endonuclease" evidence="2">
    <location>
        <begin position="298"/>
        <end position="579"/>
    </location>
</feature>
<dbReference type="AlphaFoldDB" id="A0A370D963"/>
<sequence>MSVAAEQMFQHPHGADVFYRSWRNGWSMPAPLRLSDWADEHRILPRKAAAEPGPWRTARTPFLREIMDSLSPEDPCKEVVLMAGTQVGKTEVGNNWIGYIIGHVPGPVMVVQPTLDLAKRWSKQRLSPMIEEMPILHVRIKPARSRDSGNTTLLKEFRGGVLVISGANSAASLRSMPVKFIFMDELDAYDDDLEGEGDPIDLAEARTSSFTRRKIFKTSTPTLKNASNIEREYARSDRRQYHVPCPLCGEHQVLQFEQLTEDGRYLCEHCGELFEEHHKTIMLEQGEWIVRNPESAVKGYHINSLYSPLGLGYTWLELAEQRAEAQDDKSKEKKFVTLRQCLPYEDPDGRLDVDDIQTLAGDFPMRAIPPGCLLVTCGVDVQINRFAIQLLGFGHGRVWTLDWIELPADPTDPASWNDLDEFLDQPLINSYGVQIPISMTAVDSGNWTHEVYQYVRGNPRKIIAVKGMSTGGKPVIGRASWQDISILGRVIKRGVQLWPVGTDTAKNTLLGRISKDIGRDPDKRRHTMASDLSDDYYTQLTAERSDPETGSWKKIKGRLNEAIDTMFYAYAAACHPRVRLNSMREPDWLRLEEQLEPKTDDMFQSGSQAAEPAAKVPARPIVPDRVPIVPPANVPLPTTIAPMMPDDPMLL</sequence>
<evidence type="ECO:0000313" key="4">
    <source>
        <dbReference type="Proteomes" id="UP000255508"/>
    </source>
</evidence>
<dbReference type="EMBL" id="QFXD01000337">
    <property type="protein sequence ID" value="RDH80827.1"/>
    <property type="molecule type" value="Genomic_DNA"/>
</dbReference>
<proteinExistence type="inferred from homology"/>
<dbReference type="InterPro" id="IPR046454">
    <property type="entry name" value="GpA_endonuclease"/>
</dbReference>
<organism evidence="3 4">
    <name type="scientific">endosymbiont of Lamellibrachia luymesi</name>
    <dbReference type="NCBI Taxonomy" id="2200907"/>
    <lineage>
        <taxon>Bacteria</taxon>
        <taxon>Pseudomonadati</taxon>
        <taxon>Pseudomonadota</taxon>
        <taxon>Gammaproteobacteria</taxon>
        <taxon>sulfur-oxidizing symbionts</taxon>
    </lineage>
</organism>
<comment type="caution">
    <text evidence="3">The sequence shown here is derived from an EMBL/GenBank/DDBJ whole genome shotgun (WGS) entry which is preliminary data.</text>
</comment>
<gene>
    <name evidence="3" type="ORF">DIZ79_18925</name>
</gene>
<feature type="domain" description="Phage terminase large subunit GpA ATPase" evidence="1">
    <location>
        <begin position="49"/>
        <end position="288"/>
    </location>
</feature>
<accession>A0A370D963</accession>
<dbReference type="PANTHER" id="PTHR34413">
    <property type="entry name" value="PROPHAGE TAIL FIBER ASSEMBLY PROTEIN HOMOLOG TFAE-RELATED-RELATED"/>
    <property type="match status" value="1"/>
</dbReference>
<dbReference type="SUPFAM" id="SSF57783">
    <property type="entry name" value="Zinc beta-ribbon"/>
    <property type="match status" value="1"/>
</dbReference>
<dbReference type="InterPro" id="IPR051220">
    <property type="entry name" value="TFA_Chaperone"/>
</dbReference>
<evidence type="ECO:0008006" key="5">
    <source>
        <dbReference type="Google" id="ProtNLM"/>
    </source>
</evidence>
<dbReference type="InterPro" id="IPR046453">
    <property type="entry name" value="GpA_ATPase"/>
</dbReference>
<dbReference type="Gene3D" id="3.40.50.300">
    <property type="entry name" value="P-loop containing nucleotide triphosphate hydrolases"/>
    <property type="match status" value="1"/>
</dbReference>
<dbReference type="GO" id="GO:0004519">
    <property type="term" value="F:endonuclease activity"/>
    <property type="evidence" value="ECO:0007669"/>
    <property type="project" value="InterPro"/>
</dbReference>
<dbReference type="GO" id="GO:0016887">
    <property type="term" value="F:ATP hydrolysis activity"/>
    <property type="evidence" value="ECO:0007669"/>
    <property type="project" value="InterPro"/>
</dbReference>
<dbReference type="GO" id="GO:0005524">
    <property type="term" value="F:ATP binding"/>
    <property type="evidence" value="ECO:0007669"/>
    <property type="project" value="InterPro"/>
</dbReference>
<evidence type="ECO:0000313" key="3">
    <source>
        <dbReference type="EMBL" id="RDH80827.1"/>
    </source>
</evidence>
<dbReference type="InterPro" id="IPR008866">
    <property type="entry name" value="Phage_lambda_GpA-like"/>
</dbReference>
<protein>
    <recommendedName>
        <fullName evidence="5">Terminase</fullName>
    </recommendedName>
</protein>
<dbReference type="Pfam" id="PF05876">
    <property type="entry name" value="GpA_ATPase"/>
    <property type="match status" value="1"/>
</dbReference>
<dbReference type="PANTHER" id="PTHR34413:SF2">
    <property type="entry name" value="PROPHAGE TAIL FIBER ASSEMBLY PROTEIN HOMOLOG TFAE-RELATED"/>
    <property type="match status" value="1"/>
</dbReference>
<reference evidence="3 4" key="1">
    <citation type="journal article" date="2018" name="ISME J.">
        <title>Endosymbiont genomes yield clues of tubeworm success.</title>
        <authorList>
            <person name="Li Y."/>
            <person name="Liles M.R."/>
            <person name="Halanych K.M."/>
        </authorList>
    </citation>
    <scope>NUCLEOTIDE SEQUENCE [LARGE SCALE GENOMIC DNA]</scope>
    <source>
        <strain evidence="3">A1422</strain>
    </source>
</reference>
<name>A0A370D963_9GAMM</name>
<dbReference type="HAMAP" id="MF_04144">
    <property type="entry name" value="TERL_LAMBDA"/>
    <property type="match status" value="1"/>
</dbReference>
<dbReference type="InterPro" id="IPR027417">
    <property type="entry name" value="P-loop_NTPase"/>
</dbReference>
<dbReference type="Pfam" id="PF20454">
    <property type="entry name" value="GpA_nuclease"/>
    <property type="match status" value="1"/>
</dbReference>
<dbReference type="Proteomes" id="UP000255508">
    <property type="component" value="Unassembled WGS sequence"/>
</dbReference>
<evidence type="ECO:0000259" key="2">
    <source>
        <dbReference type="Pfam" id="PF20454"/>
    </source>
</evidence>
<evidence type="ECO:0000259" key="1">
    <source>
        <dbReference type="Pfam" id="PF05876"/>
    </source>
</evidence>